<dbReference type="CDD" id="cd18084">
    <property type="entry name" value="RsmE-like"/>
    <property type="match status" value="1"/>
</dbReference>
<dbReference type="GO" id="GO:0070475">
    <property type="term" value="P:rRNA base methylation"/>
    <property type="evidence" value="ECO:0007669"/>
    <property type="project" value="TreeGrafter"/>
</dbReference>
<dbReference type="AlphaFoldDB" id="A0A348HGS5"/>
<evidence type="ECO:0000256" key="3">
    <source>
        <dbReference type="ARBA" id="ARBA00012328"/>
    </source>
</evidence>
<dbReference type="KEGG" id="zpl:ZBT109_2083"/>
<accession>A0A348HGS5</accession>
<dbReference type="NCBIfam" id="TIGR00046">
    <property type="entry name" value="RsmE family RNA methyltransferase"/>
    <property type="match status" value="1"/>
</dbReference>
<dbReference type="InterPro" id="IPR006700">
    <property type="entry name" value="RsmE"/>
</dbReference>
<keyword evidence="5" id="KW-0698">rRNA processing</keyword>
<evidence type="ECO:0000259" key="11">
    <source>
        <dbReference type="Pfam" id="PF04452"/>
    </source>
</evidence>
<comment type="similarity">
    <text evidence="2">Belongs to the RNA methyltransferase RsmE family.</text>
</comment>
<evidence type="ECO:0000256" key="6">
    <source>
        <dbReference type="ARBA" id="ARBA00022603"/>
    </source>
</evidence>
<evidence type="ECO:0000256" key="4">
    <source>
        <dbReference type="ARBA" id="ARBA00022490"/>
    </source>
</evidence>
<dbReference type="GO" id="GO:0005737">
    <property type="term" value="C:cytoplasm"/>
    <property type="evidence" value="ECO:0007669"/>
    <property type="project" value="UniProtKB-SubCell"/>
</dbReference>
<evidence type="ECO:0000256" key="5">
    <source>
        <dbReference type="ARBA" id="ARBA00022552"/>
    </source>
</evidence>
<keyword evidence="8" id="KW-0949">S-adenosyl-L-methionine</keyword>
<evidence type="ECO:0000256" key="2">
    <source>
        <dbReference type="ARBA" id="ARBA00005528"/>
    </source>
</evidence>
<dbReference type="InterPro" id="IPR029026">
    <property type="entry name" value="tRNA_m1G_MTases_N"/>
</dbReference>
<evidence type="ECO:0000313" key="12">
    <source>
        <dbReference type="EMBL" id="BBG30827.1"/>
    </source>
</evidence>
<comment type="subcellular location">
    <subcellularLocation>
        <location evidence="1">Cytoplasm</location>
    </subcellularLocation>
</comment>
<dbReference type="EMBL" id="AP018933">
    <property type="protein sequence ID" value="BBG30827.1"/>
    <property type="molecule type" value="Genomic_DNA"/>
</dbReference>
<evidence type="ECO:0000313" key="13">
    <source>
        <dbReference type="Proteomes" id="UP000267342"/>
    </source>
</evidence>
<evidence type="ECO:0000256" key="9">
    <source>
        <dbReference type="ARBA" id="ARBA00025699"/>
    </source>
</evidence>
<dbReference type="EC" id="2.1.1.193" evidence="3"/>
<keyword evidence="6" id="KW-0489">Methyltransferase</keyword>
<reference evidence="12 13" key="1">
    <citation type="submission" date="2018-09" db="EMBL/GenBank/DDBJ databases">
        <title>Zymobacter palmae IAM14233 (=T109) whole genome analysis.</title>
        <authorList>
            <person name="Yanase H."/>
        </authorList>
    </citation>
    <scope>NUCLEOTIDE SEQUENCE [LARGE SCALE GENOMIC DNA]</scope>
    <source>
        <strain evidence="12 13">IAM14233</strain>
    </source>
</reference>
<dbReference type="PANTHER" id="PTHR30027">
    <property type="entry name" value="RIBOSOMAL RNA SMALL SUBUNIT METHYLTRANSFERASE E"/>
    <property type="match status" value="1"/>
</dbReference>
<feature type="domain" description="Ribosomal RNA small subunit methyltransferase E methyltransferase" evidence="11">
    <location>
        <begin position="159"/>
        <end position="321"/>
    </location>
</feature>
<dbReference type="InterPro" id="IPR046886">
    <property type="entry name" value="RsmE_MTase_dom"/>
</dbReference>
<comment type="function">
    <text evidence="9">Specifically methylates the N3 position of the uracil ring of uridine 1498 (m3U1498) in 16S rRNA. Acts on the fully assembled 30S ribosomal subunit.</text>
</comment>
<dbReference type="Proteomes" id="UP000267342">
    <property type="component" value="Chromosome"/>
</dbReference>
<name>A0A348HGS5_9GAMM</name>
<sequence>MPIDYGQPTAMRLIMTCPSANDNAFQHLDMRTDNNVLGVQVTHRGGNSGMLCLSTGHLFARLGSTSLSGRQDMNLILVAPSDIVTSHAAPSSLSDAQPLDVRITDQRRLRHLHEVHRASVGDGFNMGVLNGDMGRGTLTALNSTEARFELTLDTPPPPALPLHLILALPRPRMLARTLENITALGVKQVTLLNTRRVEKSYWQSPELAREKIDQHLWLGLEQTRDTCWPDIQLEPLFKPFVEDRLPALLEGKQGLIAHPHTERECPRGLSLSQPTVLAIGPEGGFIPYEVEQLTAAGLAPVHIGPRILRVETAVVALLSRLY</sequence>
<evidence type="ECO:0000256" key="7">
    <source>
        <dbReference type="ARBA" id="ARBA00022679"/>
    </source>
</evidence>
<comment type="catalytic activity">
    <reaction evidence="10">
        <text>uridine(1498) in 16S rRNA + S-adenosyl-L-methionine = N(3)-methyluridine(1498) in 16S rRNA + S-adenosyl-L-homocysteine + H(+)</text>
        <dbReference type="Rhea" id="RHEA:42920"/>
        <dbReference type="Rhea" id="RHEA-COMP:10283"/>
        <dbReference type="Rhea" id="RHEA-COMP:10284"/>
        <dbReference type="ChEBI" id="CHEBI:15378"/>
        <dbReference type="ChEBI" id="CHEBI:57856"/>
        <dbReference type="ChEBI" id="CHEBI:59789"/>
        <dbReference type="ChEBI" id="CHEBI:65315"/>
        <dbReference type="ChEBI" id="CHEBI:74502"/>
        <dbReference type="EC" id="2.1.1.193"/>
    </reaction>
</comment>
<evidence type="ECO:0000256" key="10">
    <source>
        <dbReference type="ARBA" id="ARBA00047944"/>
    </source>
</evidence>
<dbReference type="STRING" id="1123510.GCA_000620025_00808"/>
<evidence type="ECO:0000256" key="8">
    <source>
        <dbReference type="ARBA" id="ARBA00022691"/>
    </source>
</evidence>
<organism evidence="12 13">
    <name type="scientific">Zymobacter palmae</name>
    <dbReference type="NCBI Taxonomy" id="33074"/>
    <lineage>
        <taxon>Bacteria</taxon>
        <taxon>Pseudomonadati</taxon>
        <taxon>Pseudomonadota</taxon>
        <taxon>Gammaproteobacteria</taxon>
        <taxon>Oceanospirillales</taxon>
        <taxon>Halomonadaceae</taxon>
        <taxon>Zymobacter group</taxon>
        <taxon>Zymobacter</taxon>
    </lineage>
</organism>
<dbReference type="NCBIfam" id="NF008700">
    <property type="entry name" value="PRK11713.5-4"/>
    <property type="match status" value="1"/>
</dbReference>
<keyword evidence="7" id="KW-0808">Transferase</keyword>
<proteinExistence type="inferred from homology"/>
<keyword evidence="13" id="KW-1185">Reference proteome</keyword>
<keyword evidence="4" id="KW-0963">Cytoplasm</keyword>
<dbReference type="SUPFAM" id="SSF75217">
    <property type="entry name" value="alpha/beta knot"/>
    <property type="match status" value="1"/>
</dbReference>
<dbReference type="GO" id="GO:0070042">
    <property type="term" value="F:rRNA (uridine-N3-)-methyltransferase activity"/>
    <property type="evidence" value="ECO:0007669"/>
    <property type="project" value="TreeGrafter"/>
</dbReference>
<evidence type="ECO:0000256" key="1">
    <source>
        <dbReference type="ARBA" id="ARBA00004496"/>
    </source>
</evidence>
<protein>
    <recommendedName>
        <fullName evidence="3">16S rRNA (uracil(1498)-N(3))-methyltransferase</fullName>
        <ecNumber evidence="3">2.1.1.193</ecNumber>
    </recommendedName>
</protein>
<dbReference type="Pfam" id="PF04452">
    <property type="entry name" value="Methyltrans_RNA"/>
    <property type="match status" value="1"/>
</dbReference>
<gene>
    <name evidence="12" type="ORF">ZBT109_2083</name>
</gene>
<dbReference type="Gene3D" id="3.40.1280.10">
    <property type="match status" value="1"/>
</dbReference>
<dbReference type="InterPro" id="IPR029028">
    <property type="entry name" value="Alpha/beta_knot_MTases"/>
</dbReference>
<dbReference type="PANTHER" id="PTHR30027:SF3">
    <property type="entry name" value="16S RRNA (URACIL(1498)-N(3))-METHYLTRANSFERASE"/>
    <property type="match status" value="1"/>
</dbReference>